<evidence type="ECO:0008006" key="3">
    <source>
        <dbReference type="Google" id="ProtNLM"/>
    </source>
</evidence>
<name>A0ABV0EMV5_9ENTE</name>
<sequence>MDYQDYITDLHLNLHPDQIERLPKWYEHSKRVVDFFTLAYYPYHMVQCPGGFKAEEEIDSELMKEQWDFIKDCLGTKNKTENYISFIGYEWQGTGEDGDHNIYFKNDQQANIQLSPRYQDLVKLFQAQAVIGIPHHLAYSLGNRGKNWRTHDERFSPFVEVYSHHGSSERDRTNLTMERHIHMGPRIEDTSVVSGLKQGQHFGIIASGDNHEVPAMVKNGRAGVWAAEYSKEAIWEAFTERRTYGFTDSKISVWMQCDDHPMGSIFTTDQKELALDIATVANGKIERVELYKNGELDQIHLGKLATQTDTNTPVRVKFRLECGWGPNIKFFPEFNEKIWQGELTVDGDVISVEQVYSSFDNSYEMLNKQKVAFQAKSQKNGGDHWMRDAAMRNEGFIFEIEALPSAKMSLTINGRQEDYLISDLLRTSHLIVFEDEAKELLKERVGLEKYYRSDSWYHNAYKVKLYQAATEEQYAISDQFVVPITKEETSYFAKVVQSDGQVAWGSPIWISKV</sequence>
<dbReference type="RefSeq" id="WP_207700663.1">
    <property type="nucleotide sequence ID" value="NZ_JAFREL020000001.1"/>
</dbReference>
<keyword evidence="2" id="KW-1185">Reference proteome</keyword>
<evidence type="ECO:0000313" key="1">
    <source>
        <dbReference type="EMBL" id="MEO1768903.1"/>
    </source>
</evidence>
<dbReference type="EMBL" id="JAFREL020000001">
    <property type="protein sequence ID" value="MEO1768903.1"/>
    <property type="molecule type" value="Genomic_DNA"/>
</dbReference>
<dbReference type="InterPro" id="IPR016195">
    <property type="entry name" value="Pol/histidinol_Pase-like"/>
</dbReference>
<accession>A0ABV0EMV5</accession>
<dbReference type="Proteomes" id="UP000664357">
    <property type="component" value="Unassembled WGS sequence"/>
</dbReference>
<organism evidence="1 2">
    <name type="scientific">Candidatus Enterococcus ferrettii</name>
    <dbReference type="NCBI Taxonomy" id="2815324"/>
    <lineage>
        <taxon>Bacteria</taxon>
        <taxon>Bacillati</taxon>
        <taxon>Bacillota</taxon>
        <taxon>Bacilli</taxon>
        <taxon>Lactobacillales</taxon>
        <taxon>Enterococcaceae</taxon>
        <taxon>Enterococcus</taxon>
    </lineage>
</organism>
<reference evidence="1 2" key="2">
    <citation type="submission" date="2024-02" db="EMBL/GenBank/DDBJ databases">
        <title>The Genome Sequence of Enterococcus sp. DIV0159.</title>
        <authorList>
            <person name="Earl A."/>
            <person name="Manson A."/>
            <person name="Gilmore M."/>
            <person name="Sanders J."/>
            <person name="Shea T."/>
            <person name="Howe W."/>
            <person name="Livny J."/>
            <person name="Cuomo C."/>
            <person name="Neafsey D."/>
            <person name="Birren B."/>
        </authorList>
    </citation>
    <scope>NUCLEOTIDE SEQUENCE [LARGE SCALE GENOMIC DNA]</scope>
    <source>
        <strain evidence="1 2">665A</strain>
    </source>
</reference>
<comment type="caution">
    <text evidence="1">The sequence shown here is derived from an EMBL/GenBank/DDBJ whole genome shotgun (WGS) entry which is preliminary data.</text>
</comment>
<evidence type="ECO:0000313" key="2">
    <source>
        <dbReference type="Proteomes" id="UP000664357"/>
    </source>
</evidence>
<gene>
    <name evidence="1" type="ORF">JZO67_000842</name>
</gene>
<protein>
    <recommendedName>
        <fullName evidence="3">DUF3604 domain-containing protein</fullName>
    </recommendedName>
</protein>
<proteinExistence type="predicted"/>
<dbReference type="Gene3D" id="3.20.20.140">
    <property type="entry name" value="Metal-dependent hydrolases"/>
    <property type="match status" value="1"/>
</dbReference>
<dbReference type="SUPFAM" id="SSF89550">
    <property type="entry name" value="PHP domain-like"/>
    <property type="match status" value="1"/>
</dbReference>
<reference evidence="1 2" key="1">
    <citation type="submission" date="2021-03" db="EMBL/GenBank/DDBJ databases">
        <authorList>
            <person name="Gilmore M.S."/>
            <person name="Schwartzman J."/>
            <person name="Van Tyne D."/>
            <person name="Martin M."/>
            <person name="Earl A.M."/>
            <person name="Manson A.L."/>
            <person name="Straub T."/>
            <person name="Salamzade R."/>
            <person name="Saavedra J."/>
            <person name="Lebreton F."/>
            <person name="Prichula J."/>
            <person name="Schaufler K."/>
            <person name="Gaca A."/>
            <person name="Sgardioli B."/>
            <person name="Wagenaar J."/>
            <person name="Strong T."/>
        </authorList>
    </citation>
    <scope>NUCLEOTIDE SEQUENCE [LARGE SCALE GENOMIC DNA]</scope>
    <source>
        <strain evidence="1 2">665A</strain>
    </source>
</reference>